<dbReference type="HOGENOM" id="CLU_2010809_0_0_6"/>
<evidence type="ECO:0000313" key="2">
    <source>
        <dbReference type="Proteomes" id="UP000019086"/>
    </source>
</evidence>
<protein>
    <recommendedName>
        <fullName evidence="3">FtsK gamma domain-containing protein</fullName>
    </recommendedName>
</protein>
<gene>
    <name evidence="1" type="ORF">F544_14170</name>
</gene>
<dbReference type="SUPFAM" id="SSF46785">
    <property type="entry name" value="Winged helix' DNA-binding domain"/>
    <property type="match status" value="1"/>
</dbReference>
<dbReference type="InterPro" id="IPR036388">
    <property type="entry name" value="WH-like_DNA-bd_sf"/>
</dbReference>
<dbReference type="Proteomes" id="UP000019086">
    <property type="component" value="Chromosome"/>
</dbReference>
<evidence type="ECO:0008006" key="3">
    <source>
        <dbReference type="Google" id="ProtNLM"/>
    </source>
</evidence>
<sequence>MQKLEKNANPKAQLIFGGSLTAEKLQLLVLFDFDYADEKLVKLFTEELKQNPQISISALQRKYSLGFNRAAHNLELIDGLRILWKKSDNGTVVAVLPFPNVAKALQRNESHQKIGEFLAEKVK</sequence>
<dbReference type="AlphaFoldDB" id="W0R8K3"/>
<dbReference type="Gene3D" id="1.10.10.10">
    <property type="entry name" value="Winged helix-like DNA-binding domain superfamily/Winged helix DNA-binding domain"/>
    <property type="match status" value="1"/>
</dbReference>
<dbReference type="RefSeq" id="WP_025289508.1">
    <property type="nucleotide sequence ID" value="NZ_CP006956.1"/>
</dbReference>
<dbReference type="KEGG" id="btra:F544_14170"/>
<dbReference type="InterPro" id="IPR036390">
    <property type="entry name" value="WH_DNA-bd_sf"/>
</dbReference>
<proteinExistence type="predicted"/>
<reference evidence="1 2" key="1">
    <citation type="submission" date="2013-12" db="EMBL/GenBank/DDBJ databases">
        <title>Annotation of the Bibersteinia trehalosi USDA-ARS-USMARC-190 complete genome.</title>
        <authorList>
            <person name="Harhay G.P."/>
            <person name="McVey S."/>
            <person name="Clawson M.L."/>
            <person name="Bono J."/>
            <person name="Heaton M.P."/>
            <person name="Chitko-Mckown C.G."/>
            <person name="Harhay D.M."/>
            <person name="Smith T.P.L."/>
        </authorList>
    </citation>
    <scope>NUCLEOTIDE SEQUENCE [LARGE SCALE GENOMIC DNA]</scope>
    <source>
        <strain evidence="1 2">USDA-ARS-USMARC-190</strain>
    </source>
</reference>
<dbReference type="EMBL" id="CP006956">
    <property type="protein sequence ID" value="AHG86645.1"/>
    <property type="molecule type" value="Genomic_DNA"/>
</dbReference>
<evidence type="ECO:0000313" key="1">
    <source>
        <dbReference type="EMBL" id="AHG86645.1"/>
    </source>
</evidence>
<name>W0R8K3_BIBTR</name>
<dbReference type="PATRIC" id="fig|1263832.3.peg.1407"/>
<accession>W0R8K3</accession>
<organism evidence="1 2">
    <name type="scientific">Bibersteinia trehalosi USDA-ARS-USMARC-190</name>
    <dbReference type="NCBI Taxonomy" id="1263832"/>
    <lineage>
        <taxon>Bacteria</taxon>
        <taxon>Pseudomonadati</taxon>
        <taxon>Pseudomonadota</taxon>
        <taxon>Gammaproteobacteria</taxon>
        <taxon>Pasteurellales</taxon>
        <taxon>Pasteurellaceae</taxon>
        <taxon>Bibersteinia</taxon>
    </lineage>
</organism>